<reference evidence="1" key="1">
    <citation type="submission" date="2022-10" db="EMBL/GenBank/DDBJ databases">
        <title>Complete Genome of Trichothecium roseum strain YXFP-22015, a Plant Pathogen Isolated from Citrus.</title>
        <authorList>
            <person name="Wang Y."/>
            <person name="Zhu L."/>
        </authorList>
    </citation>
    <scope>NUCLEOTIDE SEQUENCE</scope>
    <source>
        <strain evidence="1">YXFP-22015</strain>
    </source>
</reference>
<comment type="caution">
    <text evidence="1">The sequence shown here is derived from an EMBL/GenBank/DDBJ whole genome shotgun (WGS) entry which is preliminary data.</text>
</comment>
<accession>A0ACC0VCP3</accession>
<gene>
    <name evidence="1" type="ORF">N3K66_000181</name>
</gene>
<dbReference type="Proteomes" id="UP001163324">
    <property type="component" value="Chromosome 1"/>
</dbReference>
<evidence type="ECO:0000313" key="2">
    <source>
        <dbReference type="Proteomes" id="UP001163324"/>
    </source>
</evidence>
<name>A0ACC0VCP3_9HYPO</name>
<organism evidence="1 2">
    <name type="scientific">Trichothecium roseum</name>
    <dbReference type="NCBI Taxonomy" id="47278"/>
    <lineage>
        <taxon>Eukaryota</taxon>
        <taxon>Fungi</taxon>
        <taxon>Dikarya</taxon>
        <taxon>Ascomycota</taxon>
        <taxon>Pezizomycotina</taxon>
        <taxon>Sordariomycetes</taxon>
        <taxon>Hypocreomycetidae</taxon>
        <taxon>Hypocreales</taxon>
        <taxon>Hypocreales incertae sedis</taxon>
        <taxon>Trichothecium</taxon>
    </lineage>
</organism>
<protein>
    <submittedName>
        <fullName evidence="1">Uncharacterized protein</fullName>
    </submittedName>
</protein>
<evidence type="ECO:0000313" key="1">
    <source>
        <dbReference type="EMBL" id="KAI9903652.1"/>
    </source>
</evidence>
<keyword evidence="2" id="KW-1185">Reference proteome</keyword>
<dbReference type="EMBL" id="CM047940">
    <property type="protein sequence ID" value="KAI9903652.1"/>
    <property type="molecule type" value="Genomic_DNA"/>
</dbReference>
<proteinExistence type="predicted"/>
<sequence>MVKHWSLAPSEDADVPGEVLNAKETGRAVNSLAVSLDVHILVAAQGNTVDIHDTSSGKDLEFMQRIQAQGDISHIALSRDGRLLAISTFCSGVEIYNIEDSSLVQGFDGHHGRITRAAFSPDGQRVASASDNCTFKVWPATESPADHNVLVRGHAGPVRLAVCGHLSGPVSDVAFFPAQPGHVLAACSNKSVARWDWRENKVAWRLSNCDYVWRGFRFDAAAAATAGDTSCYVMTDLGSRYVRELASTLTHHRAPD</sequence>